<dbReference type="AlphaFoldDB" id="A0A023G2V8"/>
<evidence type="ECO:0000256" key="1">
    <source>
        <dbReference type="SAM" id="SignalP"/>
    </source>
</evidence>
<keyword evidence="1" id="KW-0732">Signal</keyword>
<organism evidence="2">
    <name type="scientific">Amblyomma triste</name>
    <name type="common">Neotropical tick</name>
    <dbReference type="NCBI Taxonomy" id="251400"/>
    <lineage>
        <taxon>Eukaryota</taxon>
        <taxon>Metazoa</taxon>
        <taxon>Ecdysozoa</taxon>
        <taxon>Arthropoda</taxon>
        <taxon>Chelicerata</taxon>
        <taxon>Arachnida</taxon>
        <taxon>Acari</taxon>
        <taxon>Parasitiformes</taxon>
        <taxon>Ixodida</taxon>
        <taxon>Ixodoidea</taxon>
        <taxon>Ixodidae</taxon>
        <taxon>Amblyomminae</taxon>
        <taxon>Amblyomma</taxon>
    </lineage>
</organism>
<evidence type="ECO:0000313" key="2">
    <source>
        <dbReference type="EMBL" id="JAC28104.1"/>
    </source>
</evidence>
<reference evidence="2" key="1">
    <citation type="submission" date="2014-03" db="EMBL/GenBank/DDBJ databases">
        <title>The sialotranscriptome of Amblyomma triste, Amblyomma parvum and Amblyomma cajennense ticks, uncovered by 454-based RNA-seq.</title>
        <authorList>
            <person name="Garcia G.R."/>
            <person name="Gardinassi L.G."/>
            <person name="Ribeiro J.M."/>
            <person name="Anatriello E."/>
            <person name="Ferreira B.R."/>
            <person name="Moreira H.N."/>
            <person name="Mafra C."/>
            <person name="Olegario M.M."/>
            <person name="Szabo P.J."/>
            <person name="Miranda-Santos I.K."/>
            <person name="Maruyama S.R."/>
        </authorList>
    </citation>
    <scope>NUCLEOTIDE SEQUENCE</scope>
    <source>
        <strain evidence="2">Mato Grasso do Sul</strain>
        <tissue evidence="2">Salivary glands</tissue>
    </source>
</reference>
<dbReference type="EMBL" id="GBBM01007314">
    <property type="protein sequence ID" value="JAC28104.1"/>
    <property type="molecule type" value="mRNA"/>
</dbReference>
<sequence>MRVAAFFIAIIGIFSLGRVLASAEKNNNDQMNSIYSNVVNLLKNSIALSVMSAAMDKTIEMPIDCQESGSKPTTKLLIYRTLHRVRDPKMGGQVVFYVSQSRAGFPWVLIGYSQGTEDPYTEVYRAQYGDQNCFLLSPVGTAGGLPTAMLWMISETSPDNKKRCLQELQSVSKLNILDILPKNEDCVKLFKPKQQASTDRVKQ</sequence>
<feature type="signal peptide" evidence="1">
    <location>
        <begin position="1"/>
        <end position="21"/>
    </location>
</feature>
<feature type="chain" id="PRO_5001516142" evidence="1">
    <location>
        <begin position="22"/>
        <end position="203"/>
    </location>
</feature>
<proteinExistence type="evidence at transcript level"/>
<name>A0A023G2V8_AMBTT</name>
<accession>A0A023G2V8</accession>
<protein>
    <submittedName>
        <fullName evidence="2">Putative secreted protein</fullName>
    </submittedName>
</protein>